<reference evidence="12 13" key="1">
    <citation type="submission" date="2016-10" db="EMBL/GenBank/DDBJ databases">
        <authorList>
            <person name="de Groot N.N."/>
        </authorList>
    </citation>
    <scope>NUCLEOTIDE SEQUENCE [LARGE SCALE GENOMIC DNA]</scope>
    <source>
        <strain evidence="12 13">IBRC-M10015</strain>
    </source>
</reference>
<dbReference type="Proteomes" id="UP000198856">
    <property type="component" value="Unassembled WGS sequence"/>
</dbReference>
<dbReference type="EC" id="6.1.1.5" evidence="1 8"/>
<comment type="similarity">
    <text evidence="9">Belongs to the class-I aminoacyl-tRNA synthetase family.</text>
</comment>
<dbReference type="PANTHER" id="PTHR42780:SF1">
    <property type="entry name" value="ISOLEUCINE--TRNA LIGASE, CYTOPLASMIC"/>
    <property type="match status" value="1"/>
</dbReference>
<comment type="catalytic activity">
    <reaction evidence="7">
        <text>tRNA(Ile) + L-isoleucine + ATP = L-isoleucyl-tRNA(Ile) + AMP + diphosphate</text>
        <dbReference type="Rhea" id="RHEA:11060"/>
        <dbReference type="Rhea" id="RHEA-COMP:9666"/>
        <dbReference type="Rhea" id="RHEA-COMP:9695"/>
        <dbReference type="ChEBI" id="CHEBI:30616"/>
        <dbReference type="ChEBI" id="CHEBI:33019"/>
        <dbReference type="ChEBI" id="CHEBI:58045"/>
        <dbReference type="ChEBI" id="CHEBI:78442"/>
        <dbReference type="ChEBI" id="CHEBI:78528"/>
        <dbReference type="ChEBI" id="CHEBI:456215"/>
        <dbReference type="EC" id="6.1.1.5"/>
    </reaction>
</comment>
<evidence type="ECO:0000256" key="4">
    <source>
        <dbReference type="ARBA" id="ARBA00022840"/>
    </source>
</evidence>
<dbReference type="PRINTS" id="PR00984">
    <property type="entry name" value="TRNASYNTHILE"/>
</dbReference>
<dbReference type="GO" id="GO:0004822">
    <property type="term" value="F:isoleucine-tRNA ligase activity"/>
    <property type="evidence" value="ECO:0007669"/>
    <property type="project" value="UniProtKB-UniRule"/>
</dbReference>
<protein>
    <recommendedName>
        <fullName evidence="1 8">Isoleucine--tRNA ligase</fullName>
        <ecNumber evidence="1 8">6.1.1.5</ecNumber>
    </recommendedName>
</protein>
<dbReference type="SUPFAM" id="SSF47323">
    <property type="entry name" value="Anticodon-binding domain of a subclass of class I aminoacyl-tRNA synthetases"/>
    <property type="match status" value="1"/>
</dbReference>
<dbReference type="CDD" id="cd00818">
    <property type="entry name" value="IleRS_core"/>
    <property type="match status" value="1"/>
</dbReference>
<keyword evidence="3 9" id="KW-0547">Nucleotide-binding</keyword>
<keyword evidence="2 9" id="KW-0436">Ligase</keyword>
<dbReference type="GO" id="GO:0006428">
    <property type="term" value="P:isoleucyl-tRNA aminoacylation"/>
    <property type="evidence" value="ECO:0007669"/>
    <property type="project" value="UniProtKB-UniRule"/>
</dbReference>
<dbReference type="InterPro" id="IPR014729">
    <property type="entry name" value="Rossmann-like_a/b/a_fold"/>
</dbReference>
<name>A0A1G8TEM0_9EURY</name>
<dbReference type="GO" id="GO:0002161">
    <property type="term" value="F:aminoacyl-tRNA deacylase activity"/>
    <property type="evidence" value="ECO:0007669"/>
    <property type="project" value="InterPro"/>
</dbReference>
<dbReference type="InterPro" id="IPR033709">
    <property type="entry name" value="Anticodon_Ile_ABEc"/>
</dbReference>
<dbReference type="PROSITE" id="PS00178">
    <property type="entry name" value="AA_TRNA_LIGASE_I"/>
    <property type="match status" value="1"/>
</dbReference>
<dbReference type="InterPro" id="IPR002300">
    <property type="entry name" value="aa-tRNA-synth_Ia"/>
</dbReference>
<organism evidence="12 13">
    <name type="scientific">Halovenus aranensis</name>
    <dbReference type="NCBI Taxonomy" id="890420"/>
    <lineage>
        <taxon>Archaea</taxon>
        <taxon>Methanobacteriati</taxon>
        <taxon>Methanobacteriota</taxon>
        <taxon>Stenosarchaea group</taxon>
        <taxon>Halobacteria</taxon>
        <taxon>Halobacteriales</taxon>
        <taxon>Haloarculaceae</taxon>
        <taxon>Halovenus</taxon>
    </lineage>
</organism>
<dbReference type="Pfam" id="PF08264">
    <property type="entry name" value="Anticodon_1"/>
    <property type="match status" value="1"/>
</dbReference>
<dbReference type="SUPFAM" id="SSF52374">
    <property type="entry name" value="Nucleotidylyl transferase"/>
    <property type="match status" value="1"/>
</dbReference>
<gene>
    <name evidence="12" type="ORF">SAMN05216226_10329</name>
</gene>
<dbReference type="CDD" id="cd07961">
    <property type="entry name" value="Anticodon_Ia_Ile_ABEc"/>
    <property type="match status" value="1"/>
</dbReference>
<evidence type="ECO:0000256" key="2">
    <source>
        <dbReference type="ARBA" id="ARBA00022598"/>
    </source>
</evidence>
<evidence type="ECO:0000259" key="11">
    <source>
        <dbReference type="Pfam" id="PF08264"/>
    </source>
</evidence>
<dbReference type="EMBL" id="FNFC01000003">
    <property type="protein sequence ID" value="SDJ40049.1"/>
    <property type="molecule type" value="Genomic_DNA"/>
</dbReference>
<dbReference type="GO" id="GO:0005737">
    <property type="term" value="C:cytoplasm"/>
    <property type="evidence" value="ECO:0007669"/>
    <property type="project" value="UniProtKB-UniRule"/>
</dbReference>
<dbReference type="GO" id="GO:0005524">
    <property type="term" value="F:ATP binding"/>
    <property type="evidence" value="ECO:0007669"/>
    <property type="project" value="UniProtKB-KW"/>
</dbReference>
<evidence type="ECO:0000256" key="3">
    <source>
        <dbReference type="ARBA" id="ARBA00022741"/>
    </source>
</evidence>
<dbReference type="Pfam" id="PF19302">
    <property type="entry name" value="DUF5915"/>
    <property type="match status" value="1"/>
</dbReference>
<dbReference type="Gene3D" id="1.10.730.10">
    <property type="entry name" value="Isoleucyl-tRNA Synthetase, Domain 1"/>
    <property type="match status" value="1"/>
</dbReference>
<dbReference type="Gene3D" id="3.40.50.620">
    <property type="entry name" value="HUPs"/>
    <property type="match status" value="2"/>
</dbReference>
<dbReference type="InterPro" id="IPR009080">
    <property type="entry name" value="tRNAsynth_Ia_anticodon-bd"/>
</dbReference>
<keyword evidence="5 9" id="KW-0648">Protein biosynthesis</keyword>
<evidence type="ECO:0000256" key="1">
    <source>
        <dbReference type="ARBA" id="ARBA00013165"/>
    </source>
</evidence>
<evidence type="ECO:0000313" key="12">
    <source>
        <dbReference type="EMBL" id="SDJ40049.1"/>
    </source>
</evidence>
<evidence type="ECO:0000256" key="6">
    <source>
        <dbReference type="ARBA" id="ARBA00023146"/>
    </source>
</evidence>
<feature type="domain" description="Aminoacyl-tRNA synthetase class Ia" evidence="10">
    <location>
        <begin position="19"/>
        <end position="627"/>
    </location>
</feature>
<evidence type="ECO:0000256" key="5">
    <source>
        <dbReference type="ARBA" id="ARBA00022917"/>
    </source>
</evidence>
<sequence length="1026" mass="114861">MTDTLPEHYDSDRVEQHVKDHWDAVEASQQAARATADGEPFYFVDGPPNTSGQMHCGTAWGKVLKDAFLRYYRMQGRNVLARPGYDTHGLPVERRVEAELNVESKQDVAEYGVERFVADCREFVEAQRESMDEEFADLGVWMDWDDPYQTMDSEYIEVVWRAFRELYDRDLLRRERRVVNTCPDCETSVAETRLGYDTRESTAAYVGFPLCDREGYLLTWTTTPWTVTANQFVAVDREAAYVAVETPEGLLYLAADCLDVALDELGVEAYSVRDRYRGEELVGWEYRNPLAANLAEGVPSRDGGVAHAPYVELDRTGLVHSAPGFGREDFERGRELGLPAYAPLDEAGVFAEPESPFSGLGVTELRREVLSALEQAGALFATHSHEHEYPHCPRCETEVVYRAADQWVVRVDEFKDDLLDAVGETTWYPDDARDNRFRPMVEDAPDWNVSRQRYWGTPVPVWVCEGCGEDVVVSDASELAALSGVDTPDDLHRPTVDSLTVDCPECGDTARREEDVLDVWFDSAVAAWATERTRPPECPEHWPADLVVEGHDQTRGWFLMQLYMGVVFGDRAPYEEVLMHGFAMLDGEAMSKSTGHVLRPPEVVEEHGRDALRGHLLSHNPTKDVGLDSEMSGVATVADKLDVVWNVYRFALLYMDLDDRSPTRAVETTPTERTALDDWVLSRLQTTVEAVDEAMENRRTDRAFDAVLSFLVEDVSRTYVSAVRDRVWDGSTAAYDTLGTVVHEGTRLLAPFTPFLAEALYQALDGRSDTVHATGLPEVDGFRDPALERRFERVSALEEAAATARQRAGRKRRWPVVEVVVETDDETTAKAVRDHRDLLEDRLNTQSVLVTSEYDRTDESPVPQMDALGPAFGEGAPAVAAALRTDEVTEFPATVSVDGEPRTVTGEMVEVTTETPDAVEAVDFEYGTVYLDTTMTTGLKREGVYRDLRRRAQKLRDRLGVEMDESVVLTVDADGTLVEEAVERYREELATETRASDVVTGDDQAAESTTLSVADTTVSVGVRRST</sequence>
<dbReference type="OrthoDB" id="30823at2157"/>
<dbReference type="PANTHER" id="PTHR42780">
    <property type="entry name" value="SOLEUCYL-TRNA SYNTHETASE"/>
    <property type="match status" value="1"/>
</dbReference>
<dbReference type="SUPFAM" id="SSF50677">
    <property type="entry name" value="ValRS/IleRS/LeuRS editing domain"/>
    <property type="match status" value="1"/>
</dbReference>
<accession>A0A1G8TEM0</accession>
<dbReference type="STRING" id="890420.SAMN05216226_10329"/>
<evidence type="ECO:0000256" key="8">
    <source>
        <dbReference type="NCBIfam" id="TIGR00392"/>
    </source>
</evidence>
<dbReference type="InterPro" id="IPR023586">
    <property type="entry name" value="Ile-tRNA-ligase_type2"/>
</dbReference>
<dbReference type="RefSeq" id="WP_092699545.1">
    <property type="nucleotide sequence ID" value="NZ_FNFC01000003.1"/>
</dbReference>
<dbReference type="NCBIfam" id="TIGR00392">
    <property type="entry name" value="ileS"/>
    <property type="match status" value="1"/>
</dbReference>
<evidence type="ECO:0000256" key="7">
    <source>
        <dbReference type="ARBA" id="ARBA00048359"/>
    </source>
</evidence>
<feature type="domain" description="Methionyl/Valyl/Leucyl/Isoleucyl-tRNA synthetase anticodon-binding" evidence="11">
    <location>
        <begin position="677"/>
        <end position="819"/>
    </location>
</feature>
<keyword evidence="13" id="KW-1185">Reference proteome</keyword>
<dbReference type="AlphaFoldDB" id="A0A1G8TEM0"/>
<dbReference type="InterPro" id="IPR001412">
    <property type="entry name" value="aa-tRNA-synth_I_CS"/>
</dbReference>
<dbReference type="Gene3D" id="3.90.740.10">
    <property type="entry name" value="Valyl/Leucyl/Isoleucyl-tRNA synthetase, editing domain"/>
    <property type="match status" value="1"/>
</dbReference>
<proteinExistence type="inferred from homology"/>
<dbReference type="InterPro" id="IPR002301">
    <property type="entry name" value="Ile-tRNA-ligase"/>
</dbReference>
<dbReference type="InterPro" id="IPR009008">
    <property type="entry name" value="Val/Leu/Ile-tRNA-synth_edit"/>
</dbReference>
<dbReference type="GO" id="GO:0000049">
    <property type="term" value="F:tRNA binding"/>
    <property type="evidence" value="ECO:0007669"/>
    <property type="project" value="InterPro"/>
</dbReference>
<evidence type="ECO:0000259" key="10">
    <source>
        <dbReference type="Pfam" id="PF00133"/>
    </source>
</evidence>
<evidence type="ECO:0000256" key="9">
    <source>
        <dbReference type="RuleBase" id="RU363035"/>
    </source>
</evidence>
<dbReference type="Pfam" id="PF00133">
    <property type="entry name" value="tRNA-synt_1"/>
    <property type="match status" value="1"/>
</dbReference>
<keyword evidence="6 9" id="KW-0030">Aminoacyl-tRNA synthetase</keyword>
<keyword evidence="4 9" id="KW-0067">ATP-binding</keyword>
<dbReference type="InterPro" id="IPR013155">
    <property type="entry name" value="M/V/L/I-tRNA-synth_anticd-bd"/>
</dbReference>
<evidence type="ECO:0000313" key="13">
    <source>
        <dbReference type="Proteomes" id="UP000198856"/>
    </source>
</evidence>